<dbReference type="Gene3D" id="1.10.287.2500">
    <property type="match status" value="1"/>
</dbReference>
<dbReference type="EMBL" id="BAABWN010000020">
    <property type="protein sequence ID" value="GAA6170197.1"/>
    <property type="molecule type" value="Genomic_DNA"/>
</dbReference>
<reference evidence="1 2" key="1">
    <citation type="submission" date="2024-04" db="EMBL/GenBank/DDBJ databases">
        <title>Draft genome sequence of Sessilibacter corallicola NBRC 116591.</title>
        <authorList>
            <person name="Miyakawa T."/>
            <person name="Kusuya Y."/>
            <person name="Miura T."/>
        </authorList>
    </citation>
    <scope>NUCLEOTIDE SEQUENCE [LARGE SCALE GENOMIC DNA]</scope>
    <source>
        <strain evidence="1 2">KU-00831-HH</strain>
    </source>
</reference>
<protein>
    <submittedName>
        <fullName evidence="1">Uncharacterized protein</fullName>
    </submittedName>
</protein>
<dbReference type="Proteomes" id="UP001465153">
    <property type="component" value="Unassembled WGS sequence"/>
</dbReference>
<accession>A0ABQ0AEW5</accession>
<dbReference type="RefSeq" id="WP_353304514.1">
    <property type="nucleotide sequence ID" value="NZ_BAABWN010000020.1"/>
</dbReference>
<name>A0ABQ0AEW5_9GAMM</name>
<dbReference type="InterPro" id="IPR053756">
    <property type="entry name" value="Toxin_immunity_effector"/>
</dbReference>
<gene>
    <name evidence="1" type="ORF">NBRC116591_40100</name>
</gene>
<proteinExistence type="predicted"/>
<evidence type="ECO:0000313" key="1">
    <source>
        <dbReference type="EMBL" id="GAA6170197.1"/>
    </source>
</evidence>
<organism evidence="1 2">
    <name type="scientific">Sessilibacter corallicola</name>
    <dbReference type="NCBI Taxonomy" id="2904075"/>
    <lineage>
        <taxon>Bacteria</taxon>
        <taxon>Pseudomonadati</taxon>
        <taxon>Pseudomonadota</taxon>
        <taxon>Gammaproteobacteria</taxon>
        <taxon>Cellvibrionales</taxon>
        <taxon>Cellvibrionaceae</taxon>
        <taxon>Sessilibacter</taxon>
    </lineage>
</organism>
<keyword evidence="2" id="KW-1185">Reference proteome</keyword>
<evidence type="ECO:0000313" key="2">
    <source>
        <dbReference type="Proteomes" id="UP001465153"/>
    </source>
</evidence>
<sequence>MNIDIRSVSVCIQALEDAIRYYELLSQSETTNNDDYQECIYMYKVELSRLCEMYSKAEESGAAPVPLKKLLKGKSKDN</sequence>
<comment type="caution">
    <text evidence="1">The sequence shown here is derived from an EMBL/GenBank/DDBJ whole genome shotgun (WGS) entry which is preliminary data.</text>
</comment>